<dbReference type="OrthoDB" id="702at2"/>
<reference evidence="2" key="1">
    <citation type="journal article" date="2019" name="PLoS Negl. Trop. Dis.">
        <title>Revisiting the worldwide diversity of Leptospira species in the environment.</title>
        <authorList>
            <person name="Vincent A.T."/>
            <person name="Schiettekatte O."/>
            <person name="Bourhy P."/>
            <person name="Veyrier F.J."/>
            <person name="Picardeau M."/>
        </authorList>
    </citation>
    <scope>NUCLEOTIDE SEQUENCE [LARGE SCALE GENOMIC DNA]</scope>
    <source>
        <strain evidence="2">201300427</strain>
    </source>
</reference>
<dbReference type="Pfam" id="PF00733">
    <property type="entry name" value="Asn_synthase"/>
    <property type="match status" value="1"/>
</dbReference>
<evidence type="ECO:0000313" key="2">
    <source>
        <dbReference type="EMBL" id="TGN18795.1"/>
    </source>
</evidence>
<dbReference type="SUPFAM" id="SSF52402">
    <property type="entry name" value="Adenine nucleotide alpha hydrolases-like"/>
    <property type="match status" value="1"/>
</dbReference>
<comment type="caution">
    <text evidence="2">The sequence shown here is derived from an EMBL/GenBank/DDBJ whole genome shotgun (WGS) entry which is preliminary data.</text>
</comment>
<feature type="domain" description="Asparagine synthetase" evidence="1">
    <location>
        <begin position="75"/>
        <end position="177"/>
    </location>
</feature>
<dbReference type="AlphaFoldDB" id="A0A4R9LZ81"/>
<dbReference type="GO" id="GO:0006529">
    <property type="term" value="P:asparagine biosynthetic process"/>
    <property type="evidence" value="ECO:0007669"/>
    <property type="project" value="InterPro"/>
</dbReference>
<protein>
    <submittedName>
        <fullName evidence="2">N-acetyl sugar amidotransferase</fullName>
    </submittedName>
</protein>
<dbReference type="GO" id="GO:0016740">
    <property type="term" value="F:transferase activity"/>
    <property type="evidence" value="ECO:0007669"/>
    <property type="project" value="UniProtKB-KW"/>
</dbReference>
<dbReference type="EMBL" id="RQHW01000047">
    <property type="protein sequence ID" value="TGN18795.1"/>
    <property type="molecule type" value="Genomic_DNA"/>
</dbReference>
<sequence length="379" mass="44565">MDNRKFQVCTNCAMDTTDPNIEFDEKGVCNHCRNFYENIKPEWDKKLNESELLSTMIEEIKRSGKGKEYDCILGISGGVDSSYLAYLAKEKFGLKPLLFHVDAGWNSQEAVNNIEKIVDGLKLDLITEVVNWEEMKDLQLAFFKAGVPHLDTPQDHVFFASLYNYAAKHGFKYILNGGNYSTECIREPLDWHYHASDLRQLKDIHKKFGNRKLKTFPLAGIFKYKLYYRYFKGLKVVQPLNYMPYTKEGAIQELETRFQWQRYSHKHYESRFTKFYEGYWLPKKFGFDKRKAHYSSLILTGQKSRHDALKEISHLPFDEETARRDFEYIASKLDITVEELRKLEESENKSYRDYKSTSGIIALGTKIMRFLGIEKRVIQ</sequence>
<dbReference type="CDD" id="cd01996">
    <property type="entry name" value="AANH_WbpG-like"/>
    <property type="match status" value="1"/>
</dbReference>
<evidence type="ECO:0000313" key="3">
    <source>
        <dbReference type="Proteomes" id="UP000298058"/>
    </source>
</evidence>
<proteinExistence type="predicted"/>
<evidence type="ECO:0000259" key="1">
    <source>
        <dbReference type="Pfam" id="PF00733"/>
    </source>
</evidence>
<dbReference type="InterPro" id="IPR014729">
    <property type="entry name" value="Rossmann-like_a/b/a_fold"/>
</dbReference>
<accession>A0A4R9LZ81</accession>
<dbReference type="Gene3D" id="3.40.50.620">
    <property type="entry name" value="HUPs"/>
    <property type="match status" value="1"/>
</dbReference>
<dbReference type="GO" id="GO:0004066">
    <property type="term" value="F:asparagine synthase (glutamine-hydrolyzing) activity"/>
    <property type="evidence" value="ECO:0007669"/>
    <property type="project" value="InterPro"/>
</dbReference>
<gene>
    <name evidence="2" type="ORF">EHS15_12805</name>
</gene>
<keyword evidence="2" id="KW-0808">Transferase</keyword>
<organism evidence="2 3">
    <name type="scientific">Leptospira idonii</name>
    <dbReference type="NCBI Taxonomy" id="1193500"/>
    <lineage>
        <taxon>Bacteria</taxon>
        <taxon>Pseudomonadati</taxon>
        <taxon>Spirochaetota</taxon>
        <taxon>Spirochaetia</taxon>
        <taxon>Leptospirales</taxon>
        <taxon>Leptospiraceae</taxon>
        <taxon>Leptospira</taxon>
    </lineage>
</organism>
<dbReference type="InterPro" id="IPR001962">
    <property type="entry name" value="Asn_synthase"/>
</dbReference>
<dbReference type="NCBIfam" id="TIGR03573">
    <property type="entry name" value="WbuX"/>
    <property type="match status" value="1"/>
</dbReference>
<dbReference type="InterPro" id="IPR020022">
    <property type="entry name" value="N-acetyl_sugar_amidoTrfase"/>
</dbReference>
<dbReference type="Proteomes" id="UP000298058">
    <property type="component" value="Unassembled WGS sequence"/>
</dbReference>
<keyword evidence="3" id="KW-1185">Reference proteome</keyword>
<name>A0A4R9LZ81_9LEPT</name>